<comment type="caution">
    <text evidence="2">The sequence shown here is derived from an EMBL/GenBank/DDBJ whole genome shotgun (WGS) entry which is preliminary data.</text>
</comment>
<protein>
    <submittedName>
        <fullName evidence="2">Uncharacterized protein</fullName>
    </submittedName>
</protein>
<dbReference type="EMBL" id="BKCJ010312063">
    <property type="protein sequence ID" value="GEZ70157.1"/>
    <property type="molecule type" value="Genomic_DNA"/>
</dbReference>
<dbReference type="AlphaFoldDB" id="A0A699IQ96"/>
<sequence length="145" mass="16201">MEWLPRVDSMWWRLALKGVWRCRVVRGIQGGDEMVWIALELKGGDGGACRILGSRPDWLFNIDALIRTMNYEPIVASTQSNGFEDPMSSYDDGSKPSSDDGKKVDEDPSKESECNDQNKEDNVNSTNNVSTVNAVGQMNLMLIVE</sequence>
<feature type="region of interest" description="Disordered" evidence="1">
    <location>
        <begin position="78"/>
        <end position="130"/>
    </location>
</feature>
<reference evidence="2" key="1">
    <citation type="journal article" date="2019" name="Sci. Rep.">
        <title>Draft genome of Tanacetum cinerariifolium, the natural source of mosquito coil.</title>
        <authorList>
            <person name="Yamashiro T."/>
            <person name="Shiraishi A."/>
            <person name="Satake H."/>
            <person name="Nakayama K."/>
        </authorList>
    </citation>
    <scope>NUCLEOTIDE SEQUENCE</scope>
</reference>
<evidence type="ECO:0000313" key="2">
    <source>
        <dbReference type="EMBL" id="GEZ70157.1"/>
    </source>
</evidence>
<name>A0A699IQ96_TANCI</name>
<feature type="compositionally biased region" description="Basic and acidic residues" evidence="1">
    <location>
        <begin position="92"/>
        <end position="122"/>
    </location>
</feature>
<evidence type="ECO:0000256" key="1">
    <source>
        <dbReference type="SAM" id="MobiDB-lite"/>
    </source>
</evidence>
<proteinExistence type="predicted"/>
<accession>A0A699IQ96</accession>
<gene>
    <name evidence="2" type="ORF">Tci_542130</name>
</gene>
<organism evidence="2">
    <name type="scientific">Tanacetum cinerariifolium</name>
    <name type="common">Dalmatian daisy</name>
    <name type="synonym">Chrysanthemum cinerariifolium</name>
    <dbReference type="NCBI Taxonomy" id="118510"/>
    <lineage>
        <taxon>Eukaryota</taxon>
        <taxon>Viridiplantae</taxon>
        <taxon>Streptophyta</taxon>
        <taxon>Embryophyta</taxon>
        <taxon>Tracheophyta</taxon>
        <taxon>Spermatophyta</taxon>
        <taxon>Magnoliopsida</taxon>
        <taxon>eudicotyledons</taxon>
        <taxon>Gunneridae</taxon>
        <taxon>Pentapetalae</taxon>
        <taxon>asterids</taxon>
        <taxon>campanulids</taxon>
        <taxon>Asterales</taxon>
        <taxon>Asteraceae</taxon>
        <taxon>Asteroideae</taxon>
        <taxon>Anthemideae</taxon>
        <taxon>Anthemidinae</taxon>
        <taxon>Tanacetum</taxon>
    </lineage>
</organism>